<feature type="transmembrane region" description="Helical" evidence="1">
    <location>
        <begin position="96"/>
        <end position="117"/>
    </location>
</feature>
<comment type="caution">
    <text evidence="2">The sequence shown here is derived from an EMBL/GenBank/DDBJ whole genome shotgun (WGS) entry which is preliminary data.</text>
</comment>
<dbReference type="AlphaFoldDB" id="A0A4S4C802"/>
<keyword evidence="3" id="KW-1185">Reference proteome</keyword>
<dbReference type="OrthoDB" id="9804829at2"/>
<keyword evidence="1" id="KW-1133">Transmembrane helix</keyword>
<keyword evidence="1" id="KW-0472">Membrane</keyword>
<dbReference type="Proteomes" id="UP000310636">
    <property type="component" value="Unassembled WGS sequence"/>
</dbReference>
<feature type="transmembrane region" description="Helical" evidence="1">
    <location>
        <begin position="153"/>
        <end position="174"/>
    </location>
</feature>
<protein>
    <submittedName>
        <fullName evidence="2">DUF1700 domain-containing protein</fullName>
    </submittedName>
</protein>
<evidence type="ECO:0000313" key="2">
    <source>
        <dbReference type="EMBL" id="THF84123.1"/>
    </source>
</evidence>
<proteinExistence type="predicted"/>
<dbReference type="Pfam" id="PF22564">
    <property type="entry name" value="HAAS"/>
    <property type="match status" value="1"/>
</dbReference>
<gene>
    <name evidence="2" type="ORF">E6C55_02110</name>
</gene>
<feature type="transmembrane region" description="Helical" evidence="1">
    <location>
        <begin position="124"/>
        <end position="147"/>
    </location>
</feature>
<reference evidence="2 3" key="1">
    <citation type="submission" date="2019-04" db="EMBL/GenBank/DDBJ databases">
        <title>Cohnella sp. nov. isolated from preserved vegetables.</title>
        <authorList>
            <person name="Lin S.-Y."/>
            <person name="Hung M.-H."/>
            <person name="Young C.-C."/>
        </authorList>
    </citation>
    <scope>NUCLEOTIDE SEQUENCE [LARGE SCALE GENOMIC DNA]</scope>
    <source>
        <strain evidence="2 3">CC-MHH1044</strain>
    </source>
</reference>
<dbReference type="EMBL" id="SSOB01000002">
    <property type="protein sequence ID" value="THF84123.1"/>
    <property type="molecule type" value="Genomic_DNA"/>
</dbReference>
<organism evidence="2 3">
    <name type="scientific">Cohnella fermenti</name>
    <dbReference type="NCBI Taxonomy" id="2565925"/>
    <lineage>
        <taxon>Bacteria</taxon>
        <taxon>Bacillati</taxon>
        <taxon>Bacillota</taxon>
        <taxon>Bacilli</taxon>
        <taxon>Bacillales</taxon>
        <taxon>Paenibacillaceae</taxon>
        <taxon>Cohnella</taxon>
    </lineage>
</organism>
<sequence>MIPLLIERREVMKKNDYLDSLNDLLGSIPEPERYALLRELDSRIAYQLQKGRSEDDILHELGDPGSQAHRILEERHTRLQRELGRTGPSFGSRPDYVRMAGVGILLLFLNMIALPVIASLGAALLSLGASAAAAVLSPALSLLGWFWDSSFYPASLFAHIAVAGVGILLLLLFLPLAKLGFRCIVAYGRWNLRMLRGRE</sequence>
<evidence type="ECO:0000313" key="3">
    <source>
        <dbReference type="Proteomes" id="UP000310636"/>
    </source>
</evidence>
<accession>A0A4S4C802</accession>
<evidence type="ECO:0000256" key="1">
    <source>
        <dbReference type="SAM" id="Phobius"/>
    </source>
</evidence>
<name>A0A4S4C802_9BACL</name>
<keyword evidence="1" id="KW-0812">Transmembrane</keyword>